<dbReference type="OrthoDB" id="9808140at2"/>
<sequence>MTAPLDDTFGYQNVAPAERQRRIRHVFNAVAGRYDLMNDMMSFGIHRLWKRRFVRDLPRDGLIVDLAGGTGDVARLMAGEPGRTLVVCDPSLAMMQAGSARADAPALRWLGGEAERLPFADGSVQALTVAFGLRNTTHLAAALAEIHRVLAPGGQFACLEFSRPQWWLKPFYDAYSFLVIPRLGAWVAKAPEAYQYLVESIRRFPDQRAFAQMVTEAGFGEVRWRNVSFGIACIHTGRKPKTEGAA</sequence>
<dbReference type="PANTHER" id="PTHR43591">
    <property type="entry name" value="METHYLTRANSFERASE"/>
    <property type="match status" value="1"/>
</dbReference>
<evidence type="ECO:0000313" key="8">
    <source>
        <dbReference type="Proteomes" id="UP000319502"/>
    </source>
</evidence>
<organism evidence="7 8">
    <name type="scientific">Denitromonas halophila</name>
    <dbReference type="NCBI Taxonomy" id="1629404"/>
    <lineage>
        <taxon>Bacteria</taxon>
        <taxon>Pseudomonadati</taxon>
        <taxon>Pseudomonadota</taxon>
        <taxon>Betaproteobacteria</taxon>
        <taxon>Rhodocyclales</taxon>
        <taxon>Zoogloeaceae</taxon>
        <taxon>Denitromonas</taxon>
    </lineage>
</organism>
<dbReference type="EC" id="2.1.1.163" evidence="6"/>
<comment type="function">
    <text evidence="6">Methyltransferase required for the conversion of demethylmenaquinol (DMKH2) to menaquinol (MKH2) and the conversion of 2-polyprenyl-6-methoxy-1,4-benzoquinol (DDMQH2) to 2-polyprenyl-3-methyl-6-methoxy-1,4-benzoquinol (DMQH2).</text>
</comment>
<comment type="catalytic activity">
    <reaction evidence="6">
        <text>a 2-methoxy-6-(all-trans-polyprenyl)benzene-1,4-diol + S-adenosyl-L-methionine = a 5-methoxy-2-methyl-3-(all-trans-polyprenyl)benzene-1,4-diol + S-adenosyl-L-homocysteine + H(+)</text>
        <dbReference type="Rhea" id="RHEA:28286"/>
        <dbReference type="Rhea" id="RHEA-COMP:10858"/>
        <dbReference type="Rhea" id="RHEA-COMP:10859"/>
        <dbReference type="ChEBI" id="CHEBI:15378"/>
        <dbReference type="ChEBI" id="CHEBI:57856"/>
        <dbReference type="ChEBI" id="CHEBI:59789"/>
        <dbReference type="ChEBI" id="CHEBI:84166"/>
        <dbReference type="ChEBI" id="CHEBI:84167"/>
        <dbReference type="EC" id="2.1.1.201"/>
    </reaction>
</comment>
<comment type="caution">
    <text evidence="6">Lacks conserved residue(s) required for the propagation of feature annotation.</text>
</comment>
<evidence type="ECO:0000256" key="2">
    <source>
        <dbReference type="ARBA" id="ARBA00022603"/>
    </source>
</evidence>
<keyword evidence="5 6" id="KW-0949">S-adenosyl-L-methionine</keyword>
<keyword evidence="3 6" id="KW-0808">Transferase</keyword>
<dbReference type="SUPFAM" id="SSF53335">
    <property type="entry name" value="S-adenosyl-L-methionine-dependent methyltransferases"/>
    <property type="match status" value="1"/>
</dbReference>
<proteinExistence type="inferred from homology"/>
<dbReference type="GO" id="GO:0008425">
    <property type="term" value="F:2-methoxy-6-polyprenyl-1,4-benzoquinol methyltransferase activity"/>
    <property type="evidence" value="ECO:0007669"/>
    <property type="project" value="UniProtKB-UniRule"/>
</dbReference>
<evidence type="ECO:0000313" key="7">
    <source>
        <dbReference type="EMBL" id="TVO58641.1"/>
    </source>
</evidence>
<dbReference type="PROSITE" id="PS01183">
    <property type="entry name" value="UBIE_1"/>
    <property type="match status" value="1"/>
</dbReference>
<dbReference type="RefSeq" id="WP_144308175.1">
    <property type="nucleotide sequence ID" value="NZ_VMNK01000003.1"/>
</dbReference>
<accession>A0A557R0F4</accession>
<comment type="catalytic activity">
    <reaction evidence="6">
        <text>a 2-demethylmenaquinol + S-adenosyl-L-methionine = a menaquinol + S-adenosyl-L-homocysteine + H(+)</text>
        <dbReference type="Rhea" id="RHEA:42640"/>
        <dbReference type="Rhea" id="RHEA-COMP:9539"/>
        <dbReference type="Rhea" id="RHEA-COMP:9563"/>
        <dbReference type="ChEBI" id="CHEBI:15378"/>
        <dbReference type="ChEBI" id="CHEBI:18151"/>
        <dbReference type="ChEBI" id="CHEBI:55437"/>
        <dbReference type="ChEBI" id="CHEBI:57856"/>
        <dbReference type="ChEBI" id="CHEBI:59789"/>
        <dbReference type="EC" id="2.1.1.163"/>
    </reaction>
</comment>
<evidence type="ECO:0000256" key="4">
    <source>
        <dbReference type="ARBA" id="ARBA00022688"/>
    </source>
</evidence>
<dbReference type="GO" id="GO:0043770">
    <property type="term" value="F:demethylmenaquinone methyltransferase activity"/>
    <property type="evidence" value="ECO:0007669"/>
    <property type="project" value="UniProtKB-UniRule"/>
</dbReference>
<dbReference type="InterPro" id="IPR004033">
    <property type="entry name" value="UbiE/COQ5_MeTrFase"/>
</dbReference>
<keyword evidence="4 6" id="KW-0831">Ubiquinone biosynthesis</keyword>
<dbReference type="CDD" id="cd02440">
    <property type="entry name" value="AdoMet_MTases"/>
    <property type="match status" value="1"/>
</dbReference>
<dbReference type="GO" id="GO:0009060">
    <property type="term" value="P:aerobic respiration"/>
    <property type="evidence" value="ECO:0007669"/>
    <property type="project" value="UniProtKB-UniRule"/>
</dbReference>
<comment type="caution">
    <text evidence="7">The sequence shown here is derived from an EMBL/GenBank/DDBJ whole genome shotgun (WGS) entry which is preliminary data.</text>
</comment>
<feature type="binding site" evidence="6">
    <location>
        <position position="89"/>
    </location>
    <ligand>
        <name>S-adenosyl-L-methionine</name>
        <dbReference type="ChEBI" id="CHEBI:59789"/>
    </ligand>
</feature>
<dbReference type="GO" id="GO:0032259">
    <property type="term" value="P:methylation"/>
    <property type="evidence" value="ECO:0007669"/>
    <property type="project" value="UniProtKB-KW"/>
</dbReference>
<dbReference type="AlphaFoldDB" id="A0A557R0F4"/>
<evidence type="ECO:0000256" key="5">
    <source>
        <dbReference type="ARBA" id="ARBA00022691"/>
    </source>
</evidence>
<comment type="pathway">
    <text evidence="6">Cofactor biosynthesis; ubiquinone biosynthesis.</text>
</comment>
<dbReference type="Proteomes" id="UP000319502">
    <property type="component" value="Unassembled WGS sequence"/>
</dbReference>
<dbReference type="UniPathway" id="UPA00079">
    <property type="reaction ID" value="UER00169"/>
</dbReference>
<gene>
    <name evidence="6" type="primary">ubiE</name>
    <name evidence="7" type="ORF">FHP91_02965</name>
</gene>
<feature type="binding site" evidence="6">
    <location>
        <position position="70"/>
    </location>
    <ligand>
        <name>S-adenosyl-L-methionine</name>
        <dbReference type="ChEBI" id="CHEBI:59789"/>
    </ligand>
</feature>
<comment type="similarity">
    <text evidence="6">Belongs to the class I-like SAM-binding methyltransferase superfamily. MenG/UbiE family.</text>
</comment>
<keyword evidence="8" id="KW-1185">Reference proteome</keyword>
<dbReference type="InterPro" id="IPR029063">
    <property type="entry name" value="SAM-dependent_MTases_sf"/>
</dbReference>
<dbReference type="Pfam" id="PF01209">
    <property type="entry name" value="Ubie_methyltran"/>
    <property type="match status" value="1"/>
</dbReference>
<protein>
    <recommendedName>
        <fullName evidence="6">Ubiquinone/menaquinone biosynthesis C-methyltransferase UbiE</fullName>
        <ecNumber evidence="6">2.1.1.163</ecNumber>
        <ecNumber evidence="6">2.1.1.201</ecNumber>
    </recommendedName>
    <alternativeName>
        <fullName evidence="6">2-methoxy-6-polyprenyl-1,4-benzoquinol methylase</fullName>
    </alternativeName>
    <alternativeName>
        <fullName evidence="6">Demethylmenaquinone methyltransferase</fullName>
    </alternativeName>
</protein>
<dbReference type="NCBIfam" id="TIGR01934">
    <property type="entry name" value="MenG_MenH_UbiE"/>
    <property type="match status" value="1"/>
</dbReference>
<evidence type="ECO:0000256" key="3">
    <source>
        <dbReference type="ARBA" id="ARBA00022679"/>
    </source>
</evidence>
<comment type="pathway">
    <text evidence="6">Quinol/quinone metabolism; menaquinone biosynthesis; menaquinol from 1,4-dihydroxy-2-naphthoate: step 2/2.</text>
</comment>
<dbReference type="Gene3D" id="3.40.50.150">
    <property type="entry name" value="Vaccinia Virus protein VP39"/>
    <property type="match status" value="1"/>
</dbReference>
<keyword evidence="2 6" id="KW-0489">Methyltransferase</keyword>
<dbReference type="GO" id="GO:0009234">
    <property type="term" value="P:menaquinone biosynthetic process"/>
    <property type="evidence" value="ECO:0007669"/>
    <property type="project" value="UniProtKB-UniRule"/>
</dbReference>
<dbReference type="EC" id="2.1.1.201" evidence="6"/>
<dbReference type="PROSITE" id="PS51608">
    <property type="entry name" value="SAM_MT_UBIE"/>
    <property type="match status" value="1"/>
</dbReference>
<name>A0A557R0F4_9RHOO</name>
<dbReference type="PANTHER" id="PTHR43591:SF24">
    <property type="entry name" value="2-METHOXY-6-POLYPRENYL-1,4-BENZOQUINOL METHYLASE, MITOCHONDRIAL"/>
    <property type="match status" value="1"/>
</dbReference>
<dbReference type="HAMAP" id="MF_01813">
    <property type="entry name" value="MenG_UbiE_methyltr"/>
    <property type="match status" value="1"/>
</dbReference>
<dbReference type="UniPathway" id="UPA00232"/>
<evidence type="ECO:0000256" key="6">
    <source>
        <dbReference type="HAMAP-Rule" id="MF_01813"/>
    </source>
</evidence>
<reference evidence="7 8" key="1">
    <citation type="submission" date="2019-07" db="EMBL/GenBank/DDBJ databases">
        <title>The pathways for chlorine oxyanion respiration interact through the shared metabolite chlorate.</title>
        <authorList>
            <person name="Barnum T.P."/>
            <person name="Cheng Y."/>
            <person name="Hill K.A."/>
            <person name="Lucas L.N."/>
            <person name="Carlson H.K."/>
            <person name="Coates J.D."/>
        </authorList>
    </citation>
    <scope>NUCLEOTIDE SEQUENCE [LARGE SCALE GENOMIC DNA]</scope>
    <source>
        <strain evidence="7 8">SFB-3</strain>
    </source>
</reference>
<evidence type="ECO:0000256" key="1">
    <source>
        <dbReference type="ARBA" id="ARBA00022428"/>
    </source>
</evidence>
<keyword evidence="1 6" id="KW-0474">Menaquinone biosynthesis</keyword>
<dbReference type="EMBL" id="VMNK01000003">
    <property type="protein sequence ID" value="TVO58641.1"/>
    <property type="molecule type" value="Genomic_DNA"/>
</dbReference>
<dbReference type="InterPro" id="IPR023576">
    <property type="entry name" value="UbiE/COQ5_MeTrFase_CS"/>
</dbReference>